<dbReference type="AlphaFoldDB" id="A0A2H3DBL6"/>
<name>A0A2H3DBL6_ARMGA</name>
<dbReference type="OMA" id="SKPAMHE"/>
<reference evidence="3" key="1">
    <citation type="journal article" date="2017" name="Nat. Ecol. Evol.">
        <title>Genome expansion and lineage-specific genetic innovations in the forest pathogenic fungi Armillaria.</title>
        <authorList>
            <person name="Sipos G."/>
            <person name="Prasanna A.N."/>
            <person name="Walter M.C."/>
            <person name="O'Connor E."/>
            <person name="Balint B."/>
            <person name="Krizsan K."/>
            <person name="Kiss B."/>
            <person name="Hess J."/>
            <person name="Varga T."/>
            <person name="Slot J."/>
            <person name="Riley R."/>
            <person name="Boka B."/>
            <person name="Rigling D."/>
            <person name="Barry K."/>
            <person name="Lee J."/>
            <person name="Mihaltcheva S."/>
            <person name="LaButti K."/>
            <person name="Lipzen A."/>
            <person name="Waldron R."/>
            <person name="Moloney N.M."/>
            <person name="Sperisen C."/>
            <person name="Kredics L."/>
            <person name="Vagvoelgyi C."/>
            <person name="Patrignani A."/>
            <person name="Fitzpatrick D."/>
            <person name="Nagy I."/>
            <person name="Doyle S."/>
            <person name="Anderson J.B."/>
            <person name="Grigoriev I.V."/>
            <person name="Gueldener U."/>
            <person name="Muensterkoetter M."/>
            <person name="Nagy L.G."/>
        </authorList>
    </citation>
    <scope>NUCLEOTIDE SEQUENCE [LARGE SCALE GENOMIC DNA]</scope>
    <source>
        <strain evidence="3">Ar21-2</strain>
    </source>
</reference>
<sequence length="188" mass="19428">MSQNTNDNYDQSTQPQHHLHSSSEALPGDRRGNMDDQNIGSDNLGQGRYGQNIGSDNLGQGGQQFGGQRQPESAFGGQQPGGLQQQGGNVGLPSGAGAGDLERGVGQTQGGVPVEGHHHHHGGHHGGQQPVQAAQQAAQKPVSTTDKLLGKTQKMVGKVSDNSEMQMKGELRESGGKAAQKTAGQGGI</sequence>
<feature type="region of interest" description="Disordered" evidence="1">
    <location>
        <begin position="1"/>
        <end position="188"/>
    </location>
</feature>
<evidence type="ECO:0000256" key="1">
    <source>
        <dbReference type="SAM" id="MobiDB-lite"/>
    </source>
</evidence>
<dbReference type="EMBL" id="KZ293658">
    <property type="protein sequence ID" value="PBK92625.1"/>
    <property type="molecule type" value="Genomic_DNA"/>
</dbReference>
<feature type="compositionally biased region" description="Gly residues" evidence="1">
    <location>
        <begin position="78"/>
        <end position="98"/>
    </location>
</feature>
<dbReference type="InParanoid" id="A0A2H3DBL6"/>
<feature type="compositionally biased region" description="Low complexity" evidence="1">
    <location>
        <begin position="176"/>
        <end position="188"/>
    </location>
</feature>
<protein>
    <recommendedName>
        <fullName evidence="4">CsbD-like domain-containing protein</fullName>
    </recommendedName>
</protein>
<feature type="compositionally biased region" description="Polar residues" evidence="1">
    <location>
        <begin position="35"/>
        <end position="44"/>
    </location>
</feature>
<feature type="compositionally biased region" description="Polar residues" evidence="1">
    <location>
        <begin position="1"/>
        <end position="16"/>
    </location>
</feature>
<evidence type="ECO:0008006" key="4">
    <source>
        <dbReference type="Google" id="ProtNLM"/>
    </source>
</evidence>
<evidence type="ECO:0000313" key="2">
    <source>
        <dbReference type="EMBL" id="PBK92625.1"/>
    </source>
</evidence>
<organism evidence="2 3">
    <name type="scientific">Armillaria gallica</name>
    <name type="common">Bulbous honey fungus</name>
    <name type="synonym">Armillaria bulbosa</name>
    <dbReference type="NCBI Taxonomy" id="47427"/>
    <lineage>
        <taxon>Eukaryota</taxon>
        <taxon>Fungi</taxon>
        <taxon>Dikarya</taxon>
        <taxon>Basidiomycota</taxon>
        <taxon>Agaricomycotina</taxon>
        <taxon>Agaricomycetes</taxon>
        <taxon>Agaricomycetidae</taxon>
        <taxon>Agaricales</taxon>
        <taxon>Marasmiineae</taxon>
        <taxon>Physalacriaceae</taxon>
        <taxon>Armillaria</taxon>
    </lineage>
</organism>
<dbReference type="OrthoDB" id="3210574at2759"/>
<feature type="compositionally biased region" description="Low complexity" evidence="1">
    <location>
        <begin position="127"/>
        <end position="139"/>
    </location>
</feature>
<evidence type="ECO:0000313" key="3">
    <source>
        <dbReference type="Proteomes" id="UP000217790"/>
    </source>
</evidence>
<keyword evidence="3" id="KW-1185">Reference proteome</keyword>
<accession>A0A2H3DBL6</accession>
<dbReference type="Proteomes" id="UP000217790">
    <property type="component" value="Unassembled WGS sequence"/>
</dbReference>
<proteinExistence type="predicted"/>
<gene>
    <name evidence="2" type="ORF">ARMGADRAFT_1030878</name>
</gene>